<sequence length="415" mass="47274">PRLIIVASTDKVLTSSDRHPKSSPRRIRAMNLNEKLPGVGSGYGEVPDIKTLRNSIPAHCFKPSTSRSLAYLVRDFIMAGALLVAATRLIPTIPFPIIRATTWVLYGFSQGLIGTGLWILAHEAGHGAFSKYSRLNDLVGWITHSVLLVPYFSWKFSHHRHHLFAGHLDKDMAFVPEIRSGDSHQAHVSVIDWDLLEDIPIVQFVRLVVHQLFGWPLYLFFNMSAGKGSLQRPTSNVFRQSHFDPYSAVFRQSEAIYVIFSDIGVGLMLAILYWSWAKVGFLTLILVYGQPYLWVHHWLIAITYLHHTHVDVPHFSADGWTFVKGALATVDRDFGFIGRHLFHGIIEYHVVHHLFPRIPFYHCEEATEAIRPLLGQLYRRDNSPFLRQLWTTFNSCKFVEDDAEEPGVAKWATEG</sequence>
<feature type="transmembrane region" description="Helical" evidence="1">
    <location>
        <begin position="103"/>
        <end position="123"/>
    </location>
</feature>
<dbReference type="InterPro" id="IPR012171">
    <property type="entry name" value="Fatty_acid_desaturase"/>
</dbReference>
<feature type="transmembrane region" description="Helical" evidence="1">
    <location>
        <begin position="135"/>
        <end position="154"/>
    </location>
</feature>
<feature type="transmembrane region" description="Helical" evidence="1">
    <location>
        <begin position="76"/>
        <end position="97"/>
    </location>
</feature>
<reference evidence="3 4" key="2">
    <citation type="submission" date="2021-10" db="EMBL/GenBank/DDBJ databases">
        <authorList>
            <person name="Piombo E."/>
        </authorList>
    </citation>
    <scope>NUCLEOTIDE SEQUENCE [LARGE SCALE GENOMIC DNA]</scope>
</reference>
<dbReference type="CDD" id="cd03507">
    <property type="entry name" value="Delta12-FADS-like"/>
    <property type="match status" value="1"/>
</dbReference>
<dbReference type="EMBL" id="CABFOC020000013">
    <property type="protein sequence ID" value="CAH0046016.1"/>
    <property type="molecule type" value="Genomic_DNA"/>
</dbReference>
<protein>
    <recommendedName>
        <fullName evidence="2">Fatty acid desaturase domain-containing protein</fullName>
    </recommendedName>
</protein>
<comment type="caution">
    <text evidence="3">The sequence shown here is derived from an EMBL/GenBank/DDBJ whole genome shotgun (WGS) entry which is preliminary data.</text>
</comment>
<reference evidence="4" key="1">
    <citation type="submission" date="2019-06" db="EMBL/GenBank/DDBJ databases">
        <authorList>
            <person name="Broberg M."/>
        </authorList>
    </citation>
    <scope>NUCLEOTIDE SEQUENCE [LARGE SCALE GENOMIC DNA]</scope>
</reference>
<accession>A0A9N9YV06</accession>
<dbReference type="GO" id="GO:0006629">
    <property type="term" value="P:lipid metabolic process"/>
    <property type="evidence" value="ECO:0007669"/>
    <property type="project" value="InterPro"/>
</dbReference>
<dbReference type="GO" id="GO:0016491">
    <property type="term" value="F:oxidoreductase activity"/>
    <property type="evidence" value="ECO:0007669"/>
    <property type="project" value="InterPro"/>
</dbReference>
<evidence type="ECO:0000256" key="1">
    <source>
        <dbReference type="SAM" id="Phobius"/>
    </source>
</evidence>
<feature type="transmembrane region" description="Helical" evidence="1">
    <location>
        <begin position="255"/>
        <end position="276"/>
    </location>
</feature>
<gene>
    <name evidence="3" type="ORF">CSOL1703_00012649</name>
</gene>
<dbReference type="AlphaFoldDB" id="A0A9N9YV06"/>
<dbReference type="Pfam" id="PF00487">
    <property type="entry name" value="FA_desaturase"/>
    <property type="match status" value="1"/>
</dbReference>
<name>A0A9N9YV06_9HYPO</name>
<evidence type="ECO:0000313" key="3">
    <source>
        <dbReference type="EMBL" id="CAH0046016.1"/>
    </source>
</evidence>
<keyword evidence="1" id="KW-0472">Membrane</keyword>
<evidence type="ECO:0000313" key="4">
    <source>
        <dbReference type="Proteomes" id="UP000775872"/>
    </source>
</evidence>
<dbReference type="InterPro" id="IPR005804">
    <property type="entry name" value="FA_desaturase_dom"/>
</dbReference>
<feature type="non-terminal residue" evidence="3">
    <location>
        <position position="1"/>
    </location>
</feature>
<dbReference type="Proteomes" id="UP000775872">
    <property type="component" value="Unassembled WGS sequence"/>
</dbReference>
<feature type="domain" description="Fatty acid desaturase" evidence="2">
    <location>
        <begin position="102"/>
        <end position="379"/>
    </location>
</feature>
<keyword evidence="4" id="KW-1185">Reference proteome</keyword>
<evidence type="ECO:0000259" key="2">
    <source>
        <dbReference type="Pfam" id="PF00487"/>
    </source>
</evidence>
<dbReference type="OrthoDB" id="1461976at2759"/>
<organism evidence="3 4">
    <name type="scientific">Clonostachys solani</name>
    <dbReference type="NCBI Taxonomy" id="160281"/>
    <lineage>
        <taxon>Eukaryota</taxon>
        <taxon>Fungi</taxon>
        <taxon>Dikarya</taxon>
        <taxon>Ascomycota</taxon>
        <taxon>Pezizomycotina</taxon>
        <taxon>Sordariomycetes</taxon>
        <taxon>Hypocreomycetidae</taxon>
        <taxon>Hypocreales</taxon>
        <taxon>Bionectriaceae</taxon>
        <taxon>Clonostachys</taxon>
    </lineage>
</organism>
<keyword evidence="1" id="KW-0812">Transmembrane</keyword>
<proteinExistence type="predicted"/>
<dbReference type="PANTHER" id="PTHR32100">
    <property type="entry name" value="OMEGA-6 FATTY ACID DESATURASE, CHLOROPLASTIC"/>
    <property type="match status" value="1"/>
</dbReference>
<keyword evidence="1" id="KW-1133">Transmembrane helix</keyword>